<evidence type="ECO:0000259" key="1">
    <source>
        <dbReference type="Pfam" id="PF14244"/>
    </source>
</evidence>
<accession>A0ABQ7VN63</accession>
<dbReference type="InterPro" id="IPR029472">
    <property type="entry name" value="Copia-like_N"/>
</dbReference>
<gene>
    <name evidence="2" type="ORF">KY290_013923</name>
</gene>
<reference evidence="2 3" key="1">
    <citation type="journal article" date="2021" name="bioRxiv">
        <title>Chromosome-scale and haplotype-resolved genome assembly of a tetraploid potato cultivar.</title>
        <authorList>
            <person name="Sun H."/>
            <person name="Jiao W.-B."/>
            <person name="Krause K."/>
            <person name="Campoy J.A."/>
            <person name="Goel M."/>
            <person name="Folz-Donahue K."/>
            <person name="Kukat C."/>
            <person name="Huettel B."/>
            <person name="Schneeberger K."/>
        </authorList>
    </citation>
    <scope>NUCLEOTIDE SEQUENCE [LARGE SCALE GENOMIC DNA]</scope>
    <source>
        <strain evidence="2">SolTubOtavaFocal</strain>
        <tissue evidence="2">Leaves</tissue>
    </source>
</reference>
<name>A0ABQ7VN63_SOLTU</name>
<dbReference type="PANTHER" id="PTHR37610">
    <property type="entry name" value="CCHC-TYPE DOMAIN-CONTAINING PROTEIN"/>
    <property type="match status" value="1"/>
</dbReference>
<dbReference type="PANTHER" id="PTHR37610:SF40">
    <property type="entry name" value="OS01G0909600 PROTEIN"/>
    <property type="match status" value="1"/>
</dbReference>
<evidence type="ECO:0000313" key="2">
    <source>
        <dbReference type="EMBL" id="KAH0769942.1"/>
    </source>
</evidence>
<evidence type="ECO:0000313" key="3">
    <source>
        <dbReference type="Proteomes" id="UP000826656"/>
    </source>
</evidence>
<dbReference type="Pfam" id="PF14244">
    <property type="entry name" value="Retrotran_gag_3"/>
    <property type="match status" value="1"/>
</dbReference>
<protein>
    <recommendedName>
        <fullName evidence="1">Retrotransposon Copia-like N-terminal domain-containing protein</fullName>
    </recommendedName>
</protein>
<organism evidence="2 3">
    <name type="scientific">Solanum tuberosum</name>
    <name type="common">Potato</name>
    <dbReference type="NCBI Taxonomy" id="4113"/>
    <lineage>
        <taxon>Eukaryota</taxon>
        <taxon>Viridiplantae</taxon>
        <taxon>Streptophyta</taxon>
        <taxon>Embryophyta</taxon>
        <taxon>Tracheophyta</taxon>
        <taxon>Spermatophyta</taxon>
        <taxon>Magnoliopsida</taxon>
        <taxon>eudicotyledons</taxon>
        <taxon>Gunneridae</taxon>
        <taxon>Pentapetalae</taxon>
        <taxon>asterids</taxon>
        <taxon>lamiids</taxon>
        <taxon>Solanales</taxon>
        <taxon>Solanaceae</taxon>
        <taxon>Solanoideae</taxon>
        <taxon>Solaneae</taxon>
        <taxon>Solanum</taxon>
    </lineage>
</organism>
<dbReference type="Proteomes" id="UP000826656">
    <property type="component" value="Unassembled WGS sequence"/>
</dbReference>
<feature type="domain" description="Retrotransposon Copia-like N-terminal" evidence="1">
    <location>
        <begin position="2"/>
        <end position="46"/>
    </location>
</feature>
<proteinExistence type="predicted"/>
<comment type="caution">
    <text evidence="2">The sequence shown here is derived from an EMBL/GenBank/DDBJ whole genome shotgun (WGS) entry which is preliminary data.</text>
</comment>
<sequence>MESAGSTLMPSIFDGTGYRSWRRSILRGISVKNKMGFITGKCVKPPSTDPTCNLWEGCDDMVILWILNSLSTDIADSLQYVNNANELWQELEDRYDQPNGAKHYQIQREINDLTQGVLDITGYYTKLKKLWEELNALDASALCNCVCMCGAKANSHKAEHDKQLIQFLMGLNEVYTVVKWSILMMNPLPTIAQGFSILIQEEKQREVRPPNQSISESTSLNAGVQNADFKFTKGRNVGTIAHVHGTGSELEDNHQNQGKHLTKDHYNQLMQLLDNFQVGTVAEVSHNDVGAANFTDSGASNHMSSDRKLLTNTRHLPYPFLITLPNGYKALSMKRPLELGKARNDWDMSHL</sequence>
<dbReference type="EMBL" id="JAIVGD010000011">
    <property type="protein sequence ID" value="KAH0769942.1"/>
    <property type="molecule type" value="Genomic_DNA"/>
</dbReference>
<keyword evidence="3" id="KW-1185">Reference proteome</keyword>